<keyword evidence="2" id="KW-1185">Reference proteome</keyword>
<protein>
    <submittedName>
        <fullName evidence="1">Uncharacterized protein</fullName>
    </submittedName>
</protein>
<gene>
    <name evidence="1" type="ORF">D9C73_000776</name>
</gene>
<dbReference type="EMBL" id="CM014079">
    <property type="protein sequence ID" value="TKS67900.1"/>
    <property type="molecule type" value="Genomic_DNA"/>
</dbReference>
<organism evidence="1 2">
    <name type="scientific">Collichthys lucidus</name>
    <name type="common">Big head croaker</name>
    <name type="synonym">Sciaena lucida</name>
    <dbReference type="NCBI Taxonomy" id="240159"/>
    <lineage>
        <taxon>Eukaryota</taxon>
        <taxon>Metazoa</taxon>
        <taxon>Chordata</taxon>
        <taxon>Craniata</taxon>
        <taxon>Vertebrata</taxon>
        <taxon>Euteleostomi</taxon>
        <taxon>Actinopterygii</taxon>
        <taxon>Neopterygii</taxon>
        <taxon>Teleostei</taxon>
        <taxon>Neoteleostei</taxon>
        <taxon>Acanthomorphata</taxon>
        <taxon>Eupercaria</taxon>
        <taxon>Sciaenidae</taxon>
        <taxon>Collichthys</taxon>
    </lineage>
</organism>
<dbReference type="AlphaFoldDB" id="A0A4U5U285"/>
<dbReference type="Proteomes" id="UP000298787">
    <property type="component" value="Chromosome 2"/>
</dbReference>
<sequence length="120" mass="12906">MANLSASDNGSAMAAMLCSEENGCTQPVNSTHQARVTALIQVVIVSFTSRAATGYTVVCSGMRLKVFTVRPETSVSVSVCWLGNTFQSVGCIFSDHCRPCAWTFSSKEHPVNEATPTRRL</sequence>
<reference evidence="1 2" key="1">
    <citation type="submission" date="2019-01" db="EMBL/GenBank/DDBJ databases">
        <title>Genome Assembly of Collichthys lucidus.</title>
        <authorList>
            <person name="Cai M."/>
            <person name="Xiao S."/>
        </authorList>
    </citation>
    <scope>NUCLEOTIDE SEQUENCE [LARGE SCALE GENOMIC DNA]</scope>
    <source>
        <strain evidence="1">JT15FE1705JMU</strain>
        <tissue evidence="1">Muscle</tissue>
    </source>
</reference>
<name>A0A4U5U285_COLLU</name>
<proteinExistence type="predicted"/>
<evidence type="ECO:0000313" key="1">
    <source>
        <dbReference type="EMBL" id="TKS67900.1"/>
    </source>
</evidence>
<accession>A0A4U5U285</accession>
<evidence type="ECO:0000313" key="2">
    <source>
        <dbReference type="Proteomes" id="UP000298787"/>
    </source>
</evidence>